<evidence type="ECO:0000256" key="6">
    <source>
        <dbReference type="ARBA" id="ARBA00022734"/>
    </source>
</evidence>
<dbReference type="PROSITE" id="PS50041">
    <property type="entry name" value="C_TYPE_LECTIN_2"/>
    <property type="match status" value="1"/>
</dbReference>
<evidence type="ECO:0000256" key="9">
    <source>
        <dbReference type="ARBA" id="ARBA00022968"/>
    </source>
</evidence>
<evidence type="ECO:0000256" key="11">
    <source>
        <dbReference type="ARBA" id="ARBA00023130"/>
    </source>
</evidence>
<protein>
    <recommendedName>
        <fullName evidence="16">C-type lectin domain-containing protein</fullName>
    </recommendedName>
</protein>
<keyword evidence="6" id="KW-0430">Lectin</keyword>
<accession>A0A6B0QQB2</accession>
<keyword evidence="14" id="KW-0325">Glycoprotein</keyword>
<feature type="transmembrane region" description="Helical" evidence="15">
    <location>
        <begin position="214"/>
        <end position="237"/>
    </location>
</feature>
<dbReference type="GO" id="GO:0005886">
    <property type="term" value="C:plasma membrane"/>
    <property type="evidence" value="ECO:0007669"/>
    <property type="project" value="UniProtKB-SubCell"/>
</dbReference>
<evidence type="ECO:0000256" key="12">
    <source>
        <dbReference type="ARBA" id="ARBA00023136"/>
    </source>
</evidence>
<dbReference type="CDD" id="cd03590">
    <property type="entry name" value="CLECT_DC-SIGN_like"/>
    <property type="match status" value="1"/>
</dbReference>
<dbReference type="SMART" id="SM00034">
    <property type="entry name" value="CLECT"/>
    <property type="match status" value="1"/>
</dbReference>
<evidence type="ECO:0000256" key="13">
    <source>
        <dbReference type="ARBA" id="ARBA00023157"/>
    </source>
</evidence>
<evidence type="ECO:0000256" key="4">
    <source>
        <dbReference type="ARBA" id="ARBA00022692"/>
    </source>
</evidence>
<reference evidence="17" key="1">
    <citation type="submission" date="2019-10" db="EMBL/GenBank/DDBJ databases">
        <title>The sequence and de novo assembly of the wild yak genome.</title>
        <authorList>
            <person name="Liu Y."/>
        </authorList>
    </citation>
    <scope>NUCLEOTIDE SEQUENCE [LARGE SCALE GENOMIC DNA]</scope>
    <source>
        <strain evidence="17">WY2019</strain>
    </source>
</reference>
<dbReference type="GO" id="GO:0002250">
    <property type="term" value="P:adaptive immune response"/>
    <property type="evidence" value="ECO:0007669"/>
    <property type="project" value="UniProtKB-KW"/>
</dbReference>
<dbReference type="InterPro" id="IPR033989">
    <property type="entry name" value="CD209-like_CTLD"/>
</dbReference>
<evidence type="ECO:0000256" key="8">
    <source>
        <dbReference type="ARBA" id="ARBA00022859"/>
    </source>
</evidence>
<dbReference type="SUPFAM" id="SSF56436">
    <property type="entry name" value="C-type lectin-like"/>
    <property type="match status" value="1"/>
</dbReference>
<dbReference type="GO" id="GO:0030246">
    <property type="term" value="F:carbohydrate binding"/>
    <property type="evidence" value="ECO:0007669"/>
    <property type="project" value="UniProtKB-KW"/>
</dbReference>
<keyword evidence="11" id="KW-1064">Adaptive immunity</keyword>
<dbReference type="EMBL" id="VBQZ03000003">
    <property type="protein sequence ID" value="MXQ79889.1"/>
    <property type="molecule type" value="Genomic_DNA"/>
</dbReference>
<keyword evidence="8" id="KW-0391">Immunity</keyword>
<keyword evidence="5" id="KW-0479">Metal-binding</keyword>
<keyword evidence="12 15" id="KW-0472">Membrane</keyword>
<evidence type="ECO:0000256" key="3">
    <source>
        <dbReference type="ARBA" id="ARBA00022588"/>
    </source>
</evidence>
<dbReference type="PANTHER" id="PTHR22803">
    <property type="entry name" value="MANNOSE, PHOSPHOLIPASE, LECTIN RECEPTOR RELATED"/>
    <property type="match status" value="1"/>
</dbReference>
<keyword evidence="3" id="KW-0399">Innate immunity</keyword>
<evidence type="ECO:0000313" key="17">
    <source>
        <dbReference type="EMBL" id="MXQ79889.1"/>
    </source>
</evidence>
<organism evidence="17 18">
    <name type="scientific">Bos mutus</name>
    <name type="common">wild yak</name>
    <dbReference type="NCBI Taxonomy" id="72004"/>
    <lineage>
        <taxon>Eukaryota</taxon>
        <taxon>Metazoa</taxon>
        <taxon>Chordata</taxon>
        <taxon>Craniata</taxon>
        <taxon>Vertebrata</taxon>
        <taxon>Euteleostomi</taxon>
        <taxon>Mammalia</taxon>
        <taxon>Eutheria</taxon>
        <taxon>Laurasiatheria</taxon>
        <taxon>Artiodactyla</taxon>
        <taxon>Ruminantia</taxon>
        <taxon>Pecora</taxon>
        <taxon>Bovidae</taxon>
        <taxon>Bovinae</taxon>
        <taxon>Bos</taxon>
    </lineage>
</organism>
<evidence type="ECO:0000256" key="2">
    <source>
        <dbReference type="ARBA" id="ARBA00022475"/>
    </source>
</evidence>
<dbReference type="GO" id="GO:0045087">
    <property type="term" value="P:innate immune response"/>
    <property type="evidence" value="ECO:0007669"/>
    <property type="project" value="UniProtKB-KW"/>
</dbReference>
<proteinExistence type="predicted"/>
<dbReference type="Pfam" id="PF00059">
    <property type="entry name" value="Lectin_C"/>
    <property type="match status" value="1"/>
</dbReference>
<evidence type="ECO:0000256" key="1">
    <source>
        <dbReference type="ARBA" id="ARBA00004401"/>
    </source>
</evidence>
<keyword evidence="2" id="KW-1003">Cell membrane</keyword>
<keyword evidence="13" id="KW-1015">Disulfide bond</keyword>
<evidence type="ECO:0000256" key="14">
    <source>
        <dbReference type="ARBA" id="ARBA00023180"/>
    </source>
</evidence>
<dbReference type="InterPro" id="IPR018378">
    <property type="entry name" value="C-type_lectin_CS"/>
</dbReference>
<evidence type="ECO:0000256" key="15">
    <source>
        <dbReference type="SAM" id="Phobius"/>
    </source>
</evidence>
<dbReference type="InterPro" id="IPR016186">
    <property type="entry name" value="C-type_lectin-like/link_sf"/>
</dbReference>
<comment type="caution">
    <text evidence="17">The sequence shown here is derived from an EMBL/GenBank/DDBJ whole genome shotgun (WGS) entry which is preliminary data.</text>
</comment>
<dbReference type="Proteomes" id="UP000322234">
    <property type="component" value="Unassembled WGS sequence"/>
</dbReference>
<dbReference type="InterPro" id="IPR001304">
    <property type="entry name" value="C-type_lectin-like"/>
</dbReference>
<dbReference type="Gene3D" id="3.10.100.10">
    <property type="entry name" value="Mannose-Binding Protein A, subunit A"/>
    <property type="match status" value="1"/>
</dbReference>
<evidence type="ECO:0000256" key="5">
    <source>
        <dbReference type="ARBA" id="ARBA00022723"/>
    </source>
</evidence>
<evidence type="ECO:0000256" key="10">
    <source>
        <dbReference type="ARBA" id="ARBA00022989"/>
    </source>
</evidence>
<dbReference type="InterPro" id="IPR016187">
    <property type="entry name" value="CTDL_fold"/>
</dbReference>
<evidence type="ECO:0000313" key="18">
    <source>
        <dbReference type="Proteomes" id="UP000322234"/>
    </source>
</evidence>
<keyword evidence="4 15" id="KW-0812">Transmembrane</keyword>
<dbReference type="FunFam" id="3.10.100.10:FF:000024">
    <property type="entry name" value="C-type lectin domain family 4 member A"/>
    <property type="match status" value="1"/>
</dbReference>
<dbReference type="GO" id="GO:0046872">
    <property type="term" value="F:metal ion binding"/>
    <property type="evidence" value="ECO:0007669"/>
    <property type="project" value="UniProtKB-KW"/>
</dbReference>
<comment type="subcellular location">
    <subcellularLocation>
        <location evidence="1">Cell membrane</location>
        <topology evidence="1">Single-pass type II membrane protein</topology>
    </subcellularLocation>
</comment>
<dbReference type="InterPro" id="IPR050111">
    <property type="entry name" value="C-type_lectin/snaclec_domain"/>
</dbReference>
<feature type="domain" description="C-type lectin" evidence="16">
    <location>
        <begin position="285"/>
        <end position="402"/>
    </location>
</feature>
<keyword evidence="7" id="KW-0106">Calcium</keyword>
<evidence type="ECO:0000256" key="7">
    <source>
        <dbReference type="ARBA" id="ARBA00022837"/>
    </source>
</evidence>
<dbReference type="PROSITE" id="PS00615">
    <property type="entry name" value="C_TYPE_LECTIN_1"/>
    <property type="match status" value="1"/>
</dbReference>
<name>A0A6B0QQB2_9CETA</name>
<evidence type="ECO:0000259" key="16">
    <source>
        <dbReference type="PROSITE" id="PS50041"/>
    </source>
</evidence>
<gene>
    <name evidence="17" type="ORF">E5288_WYG013520</name>
</gene>
<keyword evidence="9" id="KW-0735">Signal-anchor</keyword>
<dbReference type="AlphaFoldDB" id="A0A6B0QQB2"/>
<keyword evidence="10 15" id="KW-1133">Transmembrane helix</keyword>
<sequence length="409" mass="47129">MSDFGTKMNPTFLQRNVLQLFSGMGEDGAGMMFSVILKGNQYVMGIFRCLSLFNVSVIKKKKKNKPSIITKVSSILGFQGQVIEKEGFKNICSNYCTLVIPVFAPEIFLQNYLSYHFCINYLVLQNRTRKYLCLEMHIFLLKEEKTNINSESKDTPVFGKTSSFELFKEAYLIMTKILKYELMIVVVIKIEDGDGEEVEESENDFVERGQHSQLIPWTIAIFFMSLLSACFIANCVVTHHNFLSCKKGTGFFRLPKQHPKVICVREKPELKGGTWNCCPVGWRAFQSNCYFPFNDNKTWAQSESHCSGMGGHLATISTGAEQNFITQFLDRRFSYFLGLRSENLDGQWHWVDKKPFNPQIVFWHKREPNNDQKEKCVVLVNDKDKWAWSDFPCDSKTSWICKITGTAFN</sequence>
<keyword evidence="18" id="KW-1185">Reference proteome</keyword>